<dbReference type="SMART" id="SM00448">
    <property type="entry name" value="REC"/>
    <property type="match status" value="1"/>
</dbReference>
<dbReference type="EMBL" id="SDWW01000013">
    <property type="protein sequence ID" value="RYV51672.1"/>
    <property type="molecule type" value="Genomic_DNA"/>
</dbReference>
<dbReference type="GO" id="GO:0000156">
    <property type="term" value="F:phosphorelay response regulator activity"/>
    <property type="evidence" value="ECO:0007669"/>
    <property type="project" value="TreeGrafter"/>
</dbReference>
<evidence type="ECO:0000256" key="6">
    <source>
        <dbReference type="PROSITE-ProRule" id="PRU00169"/>
    </source>
</evidence>
<dbReference type="InterPro" id="IPR039420">
    <property type="entry name" value="WalR-like"/>
</dbReference>
<dbReference type="InterPro" id="IPR001789">
    <property type="entry name" value="Sig_transdc_resp-reg_receiver"/>
</dbReference>
<dbReference type="GO" id="GO:0006355">
    <property type="term" value="P:regulation of DNA-templated transcription"/>
    <property type="evidence" value="ECO:0007669"/>
    <property type="project" value="InterPro"/>
</dbReference>
<dbReference type="CDD" id="cd00383">
    <property type="entry name" value="trans_reg_C"/>
    <property type="match status" value="1"/>
</dbReference>
<evidence type="ECO:0000313" key="11">
    <source>
        <dbReference type="Proteomes" id="UP000293764"/>
    </source>
</evidence>
<dbReference type="Pfam" id="PF00486">
    <property type="entry name" value="Trans_reg_C"/>
    <property type="match status" value="1"/>
</dbReference>
<evidence type="ECO:0000259" key="9">
    <source>
        <dbReference type="PROSITE" id="PS51755"/>
    </source>
</evidence>
<keyword evidence="1 6" id="KW-0597">Phosphoprotein</keyword>
<dbReference type="InterPro" id="IPR011006">
    <property type="entry name" value="CheY-like_superfamily"/>
</dbReference>
<accession>A0A4Q5N0J6</accession>
<dbReference type="GO" id="GO:0005829">
    <property type="term" value="C:cytosol"/>
    <property type="evidence" value="ECO:0007669"/>
    <property type="project" value="TreeGrafter"/>
</dbReference>
<evidence type="ECO:0000256" key="1">
    <source>
        <dbReference type="ARBA" id="ARBA00022553"/>
    </source>
</evidence>
<dbReference type="GO" id="GO:0032993">
    <property type="term" value="C:protein-DNA complex"/>
    <property type="evidence" value="ECO:0007669"/>
    <property type="project" value="TreeGrafter"/>
</dbReference>
<dbReference type="FunFam" id="3.40.50.2300:FF:000001">
    <property type="entry name" value="DNA-binding response regulator PhoB"/>
    <property type="match status" value="1"/>
</dbReference>
<dbReference type="RefSeq" id="WP_130101989.1">
    <property type="nucleotide sequence ID" value="NZ_SDWW01000013.1"/>
</dbReference>
<keyword evidence="3" id="KW-0805">Transcription regulation</keyword>
<feature type="domain" description="OmpR/PhoB-type" evidence="9">
    <location>
        <begin position="128"/>
        <end position="223"/>
    </location>
</feature>
<evidence type="ECO:0000256" key="7">
    <source>
        <dbReference type="PROSITE-ProRule" id="PRU01091"/>
    </source>
</evidence>
<feature type="modified residue" description="4-aspartylphosphate" evidence="6">
    <location>
        <position position="52"/>
    </location>
</feature>
<evidence type="ECO:0000256" key="3">
    <source>
        <dbReference type="ARBA" id="ARBA00023015"/>
    </source>
</evidence>
<dbReference type="CDD" id="cd17574">
    <property type="entry name" value="REC_OmpR"/>
    <property type="match status" value="1"/>
</dbReference>
<evidence type="ECO:0000313" key="10">
    <source>
        <dbReference type="EMBL" id="RYV51672.1"/>
    </source>
</evidence>
<reference evidence="10 11" key="1">
    <citation type="submission" date="2019-01" db="EMBL/GenBank/DDBJ databases">
        <title>Novel species of Cellulomonas.</title>
        <authorList>
            <person name="Liu Q."/>
            <person name="Xin Y.-H."/>
        </authorList>
    </citation>
    <scope>NUCLEOTIDE SEQUENCE [LARGE SCALE GENOMIC DNA]</scope>
    <source>
        <strain evidence="10 11">HLT2-17</strain>
    </source>
</reference>
<evidence type="ECO:0000256" key="4">
    <source>
        <dbReference type="ARBA" id="ARBA00023125"/>
    </source>
</evidence>
<organism evidence="10 11">
    <name type="scientific">Pengzhenrongella frigida</name>
    <dbReference type="NCBI Taxonomy" id="1259133"/>
    <lineage>
        <taxon>Bacteria</taxon>
        <taxon>Bacillati</taxon>
        <taxon>Actinomycetota</taxon>
        <taxon>Actinomycetes</taxon>
        <taxon>Micrococcales</taxon>
        <taxon>Pengzhenrongella</taxon>
    </lineage>
</organism>
<dbReference type="Gene3D" id="3.40.50.2300">
    <property type="match status" value="1"/>
</dbReference>
<evidence type="ECO:0000256" key="2">
    <source>
        <dbReference type="ARBA" id="ARBA00023012"/>
    </source>
</evidence>
<name>A0A4Q5N0J6_9MICO</name>
<proteinExistence type="predicted"/>
<keyword evidence="11" id="KW-1185">Reference proteome</keyword>
<feature type="domain" description="Response regulatory" evidence="8">
    <location>
        <begin position="3"/>
        <end position="117"/>
    </location>
</feature>
<dbReference type="InterPro" id="IPR001867">
    <property type="entry name" value="OmpR/PhoB-type_DNA-bd"/>
</dbReference>
<keyword evidence="2" id="KW-0902">Two-component regulatory system</keyword>
<dbReference type="PROSITE" id="PS50110">
    <property type="entry name" value="RESPONSE_REGULATORY"/>
    <property type="match status" value="1"/>
</dbReference>
<feature type="DNA-binding region" description="OmpR/PhoB-type" evidence="7">
    <location>
        <begin position="128"/>
        <end position="223"/>
    </location>
</feature>
<keyword evidence="4 7" id="KW-0238">DNA-binding</keyword>
<gene>
    <name evidence="10" type="ORF">EUA98_07160</name>
</gene>
<dbReference type="GO" id="GO:0000976">
    <property type="term" value="F:transcription cis-regulatory region binding"/>
    <property type="evidence" value="ECO:0007669"/>
    <property type="project" value="TreeGrafter"/>
</dbReference>
<dbReference type="PANTHER" id="PTHR48111:SF38">
    <property type="entry name" value="TWO-COMPONENT RESPONSE REGULATOR"/>
    <property type="match status" value="1"/>
</dbReference>
<dbReference type="Proteomes" id="UP000293764">
    <property type="component" value="Unassembled WGS sequence"/>
</dbReference>
<dbReference type="Gene3D" id="1.10.10.10">
    <property type="entry name" value="Winged helix-like DNA-binding domain superfamily/Winged helix DNA-binding domain"/>
    <property type="match status" value="1"/>
</dbReference>
<keyword evidence="5" id="KW-0804">Transcription</keyword>
<dbReference type="InterPro" id="IPR036388">
    <property type="entry name" value="WH-like_DNA-bd_sf"/>
</dbReference>
<evidence type="ECO:0000259" key="8">
    <source>
        <dbReference type="PROSITE" id="PS50110"/>
    </source>
</evidence>
<dbReference type="SMART" id="SM00862">
    <property type="entry name" value="Trans_reg_C"/>
    <property type="match status" value="1"/>
</dbReference>
<evidence type="ECO:0000256" key="5">
    <source>
        <dbReference type="ARBA" id="ARBA00023163"/>
    </source>
</evidence>
<dbReference type="Pfam" id="PF00072">
    <property type="entry name" value="Response_reg"/>
    <property type="match status" value="1"/>
</dbReference>
<dbReference type="SUPFAM" id="SSF52172">
    <property type="entry name" value="CheY-like"/>
    <property type="match status" value="1"/>
</dbReference>
<comment type="caution">
    <text evidence="10">The sequence shown here is derived from an EMBL/GenBank/DDBJ whole genome shotgun (WGS) entry which is preliminary data.</text>
</comment>
<sequence length="224" mass="24997">MSTVLIVDDEQRIRALLTRALALEGHSVVAVGDGEGALDRLADHDVDLVLLDLMMPRCNGLDVLSTLRQRRDETPVIVLSGVTDVATRVQALDHGAVDVVGKPFSLVELLARMRRHLVVPRRPAPIEQRFLRAGGIRLDLDRRCAGLADREVSLTAREAALLAHLMRRPGQACRREELLRDVWGLDFDPGSNVVEVCVRRLRNKLQPDPPIETIRSVGYSFRVR</sequence>
<dbReference type="PANTHER" id="PTHR48111">
    <property type="entry name" value="REGULATOR OF RPOS"/>
    <property type="match status" value="1"/>
</dbReference>
<protein>
    <submittedName>
        <fullName evidence="10">Response regulator transcription factor</fullName>
    </submittedName>
</protein>
<dbReference type="OrthoDB" id="9812490at2"/>
<dbReference type="AlphaFoldDB" id="A0A4Q5N0J6"/>
<dbReference type="PROSITE" id="PS51755">
    <property type="entry name" value="OMPR_PHOB"/>
    <property type="match status" value="1"/>
</dbReference>